<dbReference type="STRING" id="980561.A1359_16685"/>
<dbReference type="InterPro" id="IPR036513">
    <property type="entry name" value="STAS_dom_sf"/>
</dbReference>
<proteinExistence type="predicted"/>
<dbReference type="Proteomes" id="UP000078476">
    <property type="component" value="Unassembled WGS sequence"/>
</dbReference>
<comment type="caution">
    <text evidence="2">The sequence shown here is derived from an EMBL/GenBank/DDBJ whole genome shotgun (WGS) entry which is preliminary data.</text>
</comment>
<dbReference type="PROSITE" id="PS50801">
    <property type="entry name" value="STAS"/>
    <property type="match status" value="1"/>
</dbReference>
<gene>
    <name evidence="2" type="ORF">A1359_16685</name>
</gene>
<dbReference type="OrthoDB" id="5297990at2"/>
<organism evidence="2 3">
    <name type="scientific">Methylomonas lenta</name>
    <dbReference type="NCBI Taxonomy" id="980561"/>
    <lineage>
        <taxon>Bacteria</taxon>
        <taxon>Pseudomonadati</taxon>
        <taxon>Pseudomonadota</taxon>
        <taxon>Gammaproteobacteria</taxon>
        <taxon>Methylococcales</taxon>
        <taxon>Methylococcaceae</taxon>
        <taxon>Methylomonas</taxon>
    </lineage>
</organism>
<evidence type="ECO:0000313" key="3">
    <source>
        <dbReference type="Proteomes" id="UP000078476"/>
    </source>
</evidence>
<evidence type="ECO:0000259" key="1">
    <source>
        <dbReference type="PROSITE" id="PS50801"/>
    </source>
</evidence>
<feature type="domain" description="STAS" evidence="1">
    <location>
        <begin position="14"/>
        <end position="113"/>
    </location>
</feature>
<sequence length="115" mass="12556">MARLTLVEQSPGYFTVEGNLTFASIDQQSLQSFKSLKGIDTICIDLAKVGTTDSAGLALMIEWIKQSRLIRAQLRFKNIPDQLLALAKLSGFDETEYYSGSASSTAPNNVNDIHG</sequence>
<dbReference type="AlphaFoldDB" id="A0A177MXX4"/>
<dbReference type="RefSeq" id="WP_066987265.1">
    <property type="nucleotide sequence ID" value="NZ_LUUI01000153.1"/>
</dbReference>
<keyword evidence="3" id="KW-1185">Reference proteome</keyword>
<name>A0A177MXX4_9GAMM</name>
<dbReference type="EMBL" id="LUUI01000153">
    <property type="protein sequence ID" value="OAI10546.1"/>
    <property type="molecule type" value="Genomic_DNA"/>
</dbReference>
<dbReference type="SUPFAM" id="SSF52091">
    <property type="entry name" value="SpoIIaa-like"/>
    <property type="match status" value="1"/>
</dbReference>
<protein>
    <submittedName>
        <fullName evidence="2">Anti-anti-sigma factor</fullName>
    </submittedName>
</protein>
<dbReference type="Pfam" id="PF01740">
    <property type="entry name" value="STAS"/>
    <property type="match status" value="1"/>
</dbReference>
<accession>A0A177MXX4</accession>
<dbReference type="Gene3D" id="3.30.750.24">
    <property type="entry name" value="STAS domain"/>
    <property type="match status" value="1"/>
</dbReference>
<dbReference type="InterPro" id="IPR002645">
    <property type="entry name" value="STAS_dom"/>
</dbReference>
<evidence type="ECO:0000313" key="2">
    <source>
        <dbReference type="EMBL" id="OAI10546.1"/>
    </source>
</evidence>
<reference evidence="2 3" key="1">
    <citation type="submission" date="2016-03" db="EMBL/GenBank/DDBJ databases">
        <authorList>
            <person name="Ploux O."/>
        </authorList>
    </citation>
    <scope>NUCLEOTIDE SEQUENCE [LARGE SCALE GENOMIC DNA]</scope>
    <source>
        <strain evidence="2 3">R-45370</strain>
    </source>
</reference>